<dbReference type="AlphaFoldDB" id="A0AA96RD10"/>
<reference evidence="1 2" key="1">
    <citation type="submission" date="2022-02" db="EMBL/GenBank/DDBJ databases">
        <title>Paenibacillus sp. MBLB1776 Whole Genome Shotgun Sequencing.</title>
        <authorList>
            <person name="Hwang C.Y."/>
            <person name="Cho E.-S."/>
            <person name="Seo M.-J."/>
        </authorList>
    </citation>
    <scope>NUCLEOTIDE SEQUENCE [LARGE SCALE GENOMIC DNA]</scope>
    <source>
        <strain evidence="1 2">MBLB1776</strain>
    </source>
</reference>
<evidence type="ECO:0000313" key="1">
    <source>
        <dbReference type="EMBL" id="WNQ09267.1"/>
    </source>
</evidence>
<gene>
    <name evidence="1" type="ORF">MJA45_16685</name>
</gene>
<dbReference type="KEGG" id="paun:MJA45_16685"/>
<dbReference type="InterPro" id="IPR019615">
    <property type="entry name" value="DUF2487"/>
</dbReference>
<dbReference type="RefSeq" id="WP_315603040.1">
    <property type="nucleotide sequence ID" value="NZ_CP130318.1"/>
</dbReference>
<name>A0AA96RD10_9BACL</name>
<organism evidence="1 2">
    <name type="scientific">Paenibacillus aurantius</name>
    <dbReference type="NCBI Taxonomy" id="2918900"/>
    <lineage>
        <taxon>Bacteria</taxon>
        <taxon>Bacillati</taxon>
        <taxon>Bacillota</taxon>
        <taxon>Bacilli</taxon>
        <taxon>Bacillales</taxon>
        <taxon>Paenibacillaceae</taxon>
        <taxon>Paenibacillus</taxon>
    </lineage>
</organism>
<keyword evidence="2" id="KW-1185">Reference proteome</keyword>
<evidence type="ECO:0000313" key="2">
    <source>
        <dbReference type="Proteomes" id="UP001305702"/>
    </source>
</evidence>
<accession>A0AA96RD10</accession>
<protein>
    <submittedName>
        <fullName evidence="1">DUF2487 family protein</fullName>
    </submittedName>
</protein>
<dbReference type="Pfam" id="PF10673">
    <property type="entry name" value="DUF2487"/>
    <property type="match status" value="1"/>
</dbReference>
<dbReference type="Proteomes" id="UP001305702">
    <property type="component" value="Chromosome"/>
</dbReference>
<dbReference type="EMBL" id="CP130318">
    <property type="protein sequence ID" value="WNQ09267.1"/>
    <property type="molecule type" value="Genomic_DNA"/>
</dbReference>
<sequence length="155" mass="17577">MWSRAGSIGKGGGQVKFSEIREEQWKDLQPYLDTCLLPITGLTGTEPPWMTTEALEMLRDIMDLVENPYKGRLVTYPAMHYFSPPGEFASSVNHLCRKLKDSGFRYVFLITADSAVGIMQFADADLFLTPDYLDKSKTELDQAIRNAWNKGEDQM</sequence>
<proteinExistence type="predicted"/>